<dbReference type="Pfam" id="PF00578">
    <property type="entry name" value="AhpC-TSA"/>
    <property type="match status" value="1"/>
</dbReference>
<protein>
    <recommendedName>
        <fullName evidence="3">Thioredoxin domain-containing protein</fullName>
    </recommendedName>
</protein>
<feature type="transmembrane region" description="Helical" evidence="2">
    <location>
        <begin position="6"/>
        <end position="26"/>
    </location>
</feature>
<feature type="domain" description="Thioredoxin" evidence="3">
    <location>
        <begin position="49"/>
        <end position="180"/>
    </location>
</feature>
<dbReference type="Gene3D" id="3.40.30.10">
    <property type="entry name" value="Glutaredoxin"/>
    <property type="match status" value="1"/>
</dbReference>
<dbReference type="RefSeq" id="WP_344143423.1">
    <property type="nucleotide sequence ID" value="NZ_BAABIK010000008.1"/>
</dbReference>
<name>A0ABP9GEE0_9ACTN</name>
<sequence>MEILVGFVVLIGAVALVNLLLTLAVVRRLRLMSEQPTTRSAAPPELDELPAGRPVPPFRGRTLTGEPIAADDLLGHETVFAFFDTGCSVCKTTIPKLVGHADANGLKPGQVVVVIGDGGGEPDEYARELDGAATVIVEPRLGPVAQEFGIQGVPAFVRADAEGVVMRSGTSVAALAPVSA</sequence>
<proteinExistence type="predicted"/>
<accession>A0ABP9GEE0</accession>
<keyword evidence="2" id="KW-1133">Transmembrane helix</keyword>
<dbReference type="SUPFAM" id="SSF52833">
    <property type="entry name" value="Thioredoxin-like"/>
    <property type="match status" value="1"/>
</dbReference>
<dbReference type="Proteomes" id="UP001499993">
    <property type="component" value="Unassembled WGS sequence"/>
</dbReference>
<dbReference type="EMBL" id="BAABIK010000008">
    <property type="protein sequence ID" value="GAA4938072.1"/>
    <property type="molecule type" value="Genomic_DNA"/>
</dbReference>
<evidence type="ECO:0000313" key="4">
    <source>
        <dbReference type="EMBL" id="GAA4938072.1"/>
    </source>
</evidence>
<organism evidence="4 5">
    <name type="scientific">Streptomonospora halophila</name>
    <dbReference type="NCBI Taxonomy" id="427369"/>
    <lineage>
        <taxon>Bacteria</taxon>
        <taxon>Bacillati</taxon>
        <taxon>Actinomycetota</taxon>
        <taxon>Actinomycetes</taxon>
        <taxon>Streptosporangiales</taxon>
        <taxon>Nocardiopsidaceae</taxon>
        <taxon>Streptomonospora</taxon>
    </lineage>
</organism>
<keyword evidence="2" id="KW-0472">Membrane</keyword>
<evidence type="ECO:0000313" key="5">
    <source>
        <dbReference type="Proteomes" id="UP001499993"/>
    </source>
</evidence>
<evidence type="ECO:0000256" key="2">
    <source>
        <dbReference type="SAM" id="Phobius"/>
    </source>
</evidence>
<dbReference type="InterPro" id="IPR036249">
    <property type="entry name" value="Thioredoxin-like_sf"/>
</dbReference>
<evidence type="ECO:0000259" key="3">
    <source>
        <dbReference type="PROSITE" id="PS51352"/>
    </source>
</evidence>
<keyword evidence="2" id="KW-0812">Transmembrane</keyword>
<dbReference type="PROSITE" id="PS51352">
    <property type="entry name" value="THIOREDOXIN_2"/>
    <property type="match status" value="1"/>
</dbReference>
<keyword evidence="5" id="KW-1185">Reference proteome</keyword>
<reference evidence="5" key="1">
    <citation type="journal article" date="2019" name="Int. J. Syst. Evol. Microbiol.">
        <title>The Global Catalogue of Microorganisms (GCM) 10K type strain sequencing project: providing services to taxonomists for standard genome sequencing and annotation.</title>
        <authorList>
            <consortium name="The Broad Institute Genomics Platform"/>
            <consortium name="The Broad Institute Genome Sequencing Center for Infectious Disease"/>
            <person name="Wu L."/>
            <person name="Ma J."/>
        </authorList>
    </citation>
    <scope>NUCLEOTIDE SEQUENCE [LARGE SCALE GENOMIC DNA]</scope>
    <source>
        <strain evidence="5">JCM 18123</strain>
    </source>
</reference>
<evidence type="ECO:0000256" key="1">
    <source>
        <dbReference type="SAM" id="MobiDB-lite"/>
    </source>
</evidence>
<comment type="caution">
    <text evidence="4">The sequence shown here is derived from an EMBL/GenBank/DDBJ whole genome shotgun (WGS) entry which is preliminary data.</text>
</comment>
<dbReference type="InterPro" id="IPR013766">
    <property type="entry name" value="Thioredoxin_domain"/>
</dbReference>
<gene>
    <name evidence="4" type="ORF">GCM10023224_19080</name>
</gene>
<dbReference type="InterPro" id="IPR000866">
    <property type="entry name" value="AhpC/TSA"/>
</dbReference>
<feature type="region of interest" description="Disordered" evidence="1">
    <location>
        <begin position="34"/>
        <end position="55"/>
    </location>
</feature>